<keyword evidence="4" id="KW-0732">Signal</keyword>
<dbReference type="PANTHER" id="PTHR11461:SF375">
    <property type="entry name" value="THYROXINE-BINDING GLOBULIN"/>
    <property type="match status" value="1"/>
</dbReference>
<dbReference type="FunFam" id="3.30.497.10:FF:000001">
    <property type="entry name" value="Serine protease inhibitor"/>
    <property type="match status" value="1"/>
</dbReference>
<gene>
    <name evidence="12" type="ORF">M9458_011790</name>
</gene>
<dbReference type="InterPro" id="IPR036186">
    <property type="entry name" value="Serpin_sf"/>
</dbReference>
<evidence type="ECO:0000256" key="9">
    <source>
        <dbReference type="ARBA" id="ARBA00043177"/>
    </source>
</evidence>
<dbReference type="Gene3D" id="3.30.497.10">
    <property type="entry name" value="Antithrombin, subunit I, domain 2"/>
    <property type="match status" value="1"/>
</dbReference>
<dbReference type="InterPro" id="IPR000215">
    <property type="entry name" value="Serpin_fam"/>
</dbReference>
<sequence>MNNDFAFHLYKRLVEMPDYQSKNIFFSPFSVSMALSELSLGAGGETKKQLLSGIGHNSSVFSTEEMHEMFHSLLEEIDQRTGVDIDVGSALYASDKSKPHPKFLENMKEFYHSDGFTVDFSAAETLEKINTYVKEKTHGKIDRAVDSLDPNTIMLLLTYIYFKVLCLDYNDSFSMFLAVPDENKAQTIKDLEKAISREHIEKWRGAVRER</sequence>
<keyword evidence="3" id="KW-0964">Secreted</keyword>
<evidence type="ECO:0000259" key="11">
    <source>
        <dbReference type="SMART" id="SM00093"/>
    </source>
</evidence>
<dbReference type="Pfam" id="PF00079">
    <property type="entry name" value="Serpin"/>
    <property type="match status" value="1"/>
</dbReference>
<keyword evidence="13" id="KW-1185">Reference proteome</keyword>
<dbReference type="InterPro" id="IPR023796">
    <property type="entry name" value="Serpin_dom"/>
</dbReference>
<evidence type="ECO:0000256" key="10">
    <source>
        <dbReference type="RuleBase" id="RU000411"/>
    </source>
</evidence>
<evidence type="ECO:0000256" key="1">
    <source>
        <dbReference type="ARBA" id="ARBA00004613"/>
    </source>
</evidence>
<evidence type="ECO:0000256" key="8">
    <source>
        <dbReference type="ARBA" id="ARBA00042967"/>
    </source>
</evidence>
<dbReference type="SMART" id="SM00093">
    <property type="entry name" value="SERPIN"/>
    <property type="match status" value="1"/>
</dbReference>
<evidence type="ECO:0000313" key="12">
    <source>
        <dbReference type="EMBL" id="KAL0193494.1"/>
    </source>
</evidence>
<evidence type="ECO:0000256" key="3">
    <source>
        <dbReference type="ARBA" id="ARBA00022525"/>
    </source>
</evidence>
<comment type="caution">
    <text evidence="12">The sequence shown here is derived from an EMBL/GenBank/DDBJ whole genome shotgun (WGS) entry which is preliminary data.</text>
</comment>
<proteinExistence type="inferred from homology"/>
<evidence type="ECO:0000256" key="7">
    <source>
        <dbReference type="ARBA" id="ARBA00039512"/>
    </source>
</evidence>
<dbReference type="InterPro" id="IPR042178">
    <property type="entry name" value="Serpin_sf_1"/>
</dbReference>
<reference evidence="12 13" key="1">
    <citation type="submission" date="2024-05" db="EMBL/GenBank/DDBJ databases">
        <title>Genome sequencing and assembly of Indian major carp, Cirrhinus mrigala (Hamilton, 1822).</title>
        <authorList>
            <person name="Mohindra V."/>
            <person name="Chowdhury L.M."/>
            <person name="Lal K."/>
            <person name="Jena J.K."/>
        </authorList>
    </citation>
    <scope>NUCLEOTIDE SEQUENCE [LARGE SCALE GENOMIC DNA]</scope>
    <source>
        <strain evidence="12">CM1030</strain>
        <tissue evidence="12">Blood</tissue>
    </source>
</reference>
<dbReference type="GO" id="GO:0005576">
    <property type="term" value="C:extracellular region"/>
    <property type="evidence" value="ECO:0007669"/>
    <property type="project" value="UniProtKB-SubCell"/>
</dbReference>
<evidence type="ECO:0000256" key="4">
    <source>
        <dbReference type="ARBA" id="ARBA00022729"/>
    </source>
</evidence>
<comment type="similarity">
    <text evidence="2 10">Belongs to the serpin family.</text>
</comment>
<dbReference type="AlphaFoldDB" id="A0ABD0R4Z6"/>
<protein>
    <recommendedName>
        <fullName evidence="7">Thyroxine-binding globulin</fullName>
    </recommendedName>
    <alternativeName>
        <fullName evidence="9">Serpin A7</fullName>
    </alternativeName>
    <alternativeName>
        <fullName evidence="8">T4-binding globulin</fullName>
    </alternativeName>
</protein>
<evidence type="ECO:0000256" key="6">
    <source>
        <dbReference type="ARBA" id="ARBA00037352"/>
    </source>
</evidence>
<name>A0ABD0R4Z6_CIRMR</name>
<feature type="domain" description="Serpin" evidence="11">
    <location>
        <begin position="7"/>
        <end position="210"/>
    </location>
</feature>
<organism evidence="12 13">
    <name type="scientific">Cirrhinus mrigala</name>
    <name type="common">Mrigala</name>
    <dbReference type="NCBI Taxonomy" id="683832"/>
    <lineage>
        <taxon>Eukaryota</taxon>
        <taxon>Metazoa</taxon>
        <taxon>Chordata</taxon>
        <taxon>Craniata</taxon>
        <taxon>Vertebrata</taxon>
        <taxon>Euteleostomi</taxon>
        <taxon>Actinopterygii</taxon>
        <taxon>Neopterygii</taxon>
        <taxon>Teleostei</taxon>
        <taxon>Ostariophysi</taxon>
        <taxon>Cypriniformes</taxon>
        <taxon>Cyprinidae</taxon>
        <taxon>Labeoninae</taxon>
        <taxon>Labeonini</taxon>
        <taxon>Cirrhinus</taxon>
    </lineage>
</organism>
<accession>A0ABD0R4Z6</accession>
<dbReference type="PANTHER" id="PTHR11461">
    <property type="entry name" value="SERINE PROTEASE INHIBITOR, SERPIN"/>
    <property type="match status" value="1"/>
</dbReference>
<dbReference type="EMBL" id="JAMKFB020000005">
    <property type="protein sequence ID" value="KAL0193494.1"/>
    <property type="molecule type" value="Genomic_DNA"/>
</dbReference>
<evidence type="ECO:0000313" key="13">
    <source>
        <dbReference type="Proteomes" id="UP001529510"/>
    </source>
</evidence>
<dbReference type="Proteomes" id="UP001529510">
    <property type="component" value="Unassembled WGS sequence"/>
</dbReference>
<comment type="subcellular location">
    <subcellularLocation>
        <location evidence="1">Secreted</location>
    </subcellularLocation>
</comment>
<evidence type="ECO:0000256" key="2">
    <source>
        <dbReference type="ARBA" id="ARBA00009500"/>
    </source>
</evidence>
<dbReference type="SUPFAM" id="SSF56574">
    <property type="entry name" value="Serpins"/>
    <property type="match status" value="1"/>
</dbReference>
<keyword evidence="5" id="KW-0325">Glycoprotein</keyword>
<comment type="function">
    <text evidence="6">Major thyroid hormone transport protein in serum.</text>
</comment>
<evidence type="ECO:0000256" key="5">
    <source>
        <dbReference type="ARBA" id="ARBA00023180"/>
    </source>
</evidence>